<keyword evidence="5 8" id="KW-0732">Signal</keyword>
<feature type="signal peptide" evidence="8">
    <location>
        <begin position="1"/>
        <end position="21"/>
    </location>
</feature>
<evidence type="ECO:0000256" key="2">
    <source>
        <dbReference type="ARBA" id="ARBA00010047"/>
    </source>
</evidence>
<organism evidence="11 14">
    <name type="scientific">Nicrophorus vespilloides</name>
    <name type="common">Boreal carrion beetle</name>
    <dbReference type="NCBI Taxonomy" id="110193"/>
    <lineage>
        <taxon>Eukaryota</taxon>
        <taxon>Metazoa</taxon>
        <taxon>Ecdysozoa</taxon>
        <taxon>Arthropoda</taxon>
        <taxon>Hexapoda</taxon>
        <taxon>Insecta</taxon>
        <taxon>Pterygota</taxon>
        <taxon>Neoptera</taxon>
        <taxon>Endopterygota</taxon>
        <taxon>Coleoptera</taxon>
        <taxon>Polyphaga</taxon>
        <taxon>Staphyliniformia</taxon>
        <taxon>Silphidae</taxon>
        <taxon>Nicrophorinae</taxon>
        <taxon>Nicrophorus</taxon>
    </lineage>
</organism>
<proteinExistence type="inferred from homology"/>
<dbReference type="Pfam" id="PF04668">
    <property type="entry name" value="Tsg"/>
    <property type="match status" value="1"/>
</dbReference>
<dbReference type="Proteomes" id="UP000695000">
    <property type="component" value="Unplaced"/>
</dbReference>
<evidence type="ECO:0000313" key="13">
    <source>
        <dbReference type="RefSeq" id="XP_017772928.1"/>
    </source>
</evidence>
<feature type="domain" description="Tsg C-terminal" evidence="9">
    <location>
        <begin position="82"/>
        <end position="208"/>
    </location>
</feature>
<dbReference type="InterPro" id="IPR057726">
    <property type="entry name" value="Tsg_C"/>
</dbReference>
<accession>A0ABM1MEC9</accession>
<comment type="subcellular location">
    <subcellularLocation>
        <location evidence="1">Secreted</location>
    </subcellularLocation>
</comment>
<feature type="region of interest" description="Disordered" evidence="7">
    <location>
        <begin position="213"/>
        <end position="240"/>
    </location>
</feature>
<reference evidence="12 13" key="1">
    <citation type="submission" date="2025-05" db="UniProtKB">
        <authorList>
            <consortium name="RefSeq"/>
        </authorList>
    </citation>
    <scope>IDENTIFICATION</scope>
    <source>
        <tissue evidence="12 13">Whole Larva</tissue>
    </source>
</reference>
<comment type="similarity">
    <text evidence="2">Belongs to the twisted gastrulation protein family.</text>
</comment>
<dbReference type="Pfam" id="PF23782">
    <property type="entry name" value="Tsg_N"/>
    <property type="match status" value="1"/>
</dbReference>
<keyword evidence="11" id="KW-1185">Reference proteome</keyword>
<evidence type="ECO:0000259" key="10">
    <source>
        <dbReference type="Pfam" id="PF23782"/>
    </source>
</evidence>
<gene>
    <name evidence="12 13 14" type="primary">LOC108560021</name>
</gene>
<sequence length="240" mass="26997">MQSPLLLLVLLGVLAGLQVQACNEAVCGSIVTKCLLTESCKCDFANGCSCCQECSYCLSYLYNECCSCVGMCPKPNDTQSPLNKQSQIEDFQVEVLDLFRALTETDDIQKRWTRFVYPVDVNILHPPKNDIKYQLQSAEQEVAPLKPNITTHNCTVAYMAKCMSWEKCKASCQSMGASSMRWFHDGCCECIGEYCINYGINDSRCIQCSRKEEIDSDDLDSLSDNEKDYGEDDYDLEDDV</sequence>
<keyword evidence="3" id="KW-0217">Developmental protein</keyword>
<dbReference type="GeneID" id="108560021"/>
<feature type="domain" description="Tsg N-terminal" evidence="10">
    <location>
        <begin position="21"/>
        <end position="78"/>
    </location>
</feature>
<evidence type="ECO:0000256" key="1">
    <source>
        <dbReference type="ARBA" id="ARBA00004613"/>
    </source>
</evidence>
<feature type="chain" id="PRO_5045022699" evidence="8">
    <location>
        <begin position="22"/>
        <end position="240"/>
    </location>
</feature>
<feature type="compositionally biased region" description="Acidic residues" evidence="7">
    <location>
        <begin position="214"/>
        <end position="240"/>
    </location>
</feature>
<dbReference type="RefSeq" id="XP_017772928.1">
    <property type="nucleotide sequence ID" value="XM_017917439.1"/>
</dbReference>
<evidence type="ECO:0000259" key="9">
    <source>
        <dbReference type="Pfam" id="PF04668"/>
    </source>
</evidence>
<evidence type="ECO:0000256" key="8">
    <source>
        <dbReference type="SAM" id="SignalP"/>
    </source>
</evidence>
<keyword evidence="4" id="KW-0964">Secreted</keyword>
<evidence type="ECO:0000256" key="6">
    <source>
        <dbReference type="ARBA" id="ARBA00023180"/>
    </source>
</evidence>
<evidence type="ECO:0000256" key="3">
    <source>
        <dbReference type="ARBA" id="ARBA00022473"/>
    </source>
</evidence>
<evidence type="ECO:0000256" key="7">
    <source>
        <dbReference type="SAM" id="MobiDB-lite"/>
    </source>
</evidence>
<dbReference type="RefSeq" id="XP_017772927.1">
    <property type="nucleotide sequence ID" value="XM_017917438.1"/>
</dbReference>
<evidence type="ECO:0000313" key="12">
    <source>
        <dbReference type="RefSeq" id="XP_017772927.1"/>
    </source>
</evidence>
<name>A0ABM1MEC9_NICVS</name>
<dbReference type="RefSeq" id="XP_017772929.1">
    <property type="nucleotide sequence ID" value="XM_017917440.1"/>
</dbReference>
<dbReference type="InterPro" id="IPR057635">
    <property type="entry name" value="Tsg_N"/>
</dbReference>
<dbReference type="PANTHER" id="PTHR12312:SF16">
    <property type="entry name" value="TWISTED GASTRULATION PROTEIN HOMOLOG 1-A-RELATED"/>
    <property type="match status" value="1"/>
</dbReference>
<keyword evidence="6" id="KW-0325">Glycoprotein</keyword>
<evidence type="ECO:0000313" key="11">
    <source>
        <dbReference type="Proteomes" id="UP000695000"/>
    </source>
</evidence>
<evidence type="ECO:0000256" key="4">
    <source>
        <dbReference type="ARBA" id="ARBA00022525"/>
    </source>
</evidence>
<dbReference type="PANTHER" id="PTHR12312">
    <property type="entry name" value="TWISTED GASTRULATION PROTEIN HOMOLOG 1-A-RELATED"/>
    <property type="match status" value="1"/>
</dbReference>
<evidence type="ECO:0000313" key="14">
    <source>
        <dbReference type="RefSeq" id="XP_017772929.1"/>
    </source>
</evidence>
<dbReference type="InterPro" id="IPR006761">
    <property type="entry name" value="Tsg"/>
</dbReference>
<evidence type="ECO:0000256" key="5">
    <source>
        <dbReference type="ARBA" id="ARBA00022729"/>
    </source>
</evidence>
<protein>
    <submittedName>
        <fullName evidence="12 13">Twisted gastrulation protein homolog 1-A</fullName>
    </submittedName>
</protein>